<keyword evidence="1" id="KW-0489">Methyltransferase</keyword>
<dbReference type="GO" id="GO:0009007">
    <property type="term" value="F:site-specific DNA-methyltransferase (adenine-specific) activity"/>
    <property type="evidence" value="ECO:0007669"/>
    <property type="project" value="InterPro"/>
</dbReference>
<dbReference type="InterPro" id="IPR002052">
    <property type="entry name" value="DNA_methylase_N6_adenine_CS"/>
</dbReference>
<dbReference type="Proteomes" id="UP000224091">
    <property type="component" value="Segment"/>
</dbReference>
<evidence type="ECO:0000313" key="1">
    <source>
        <dbReference type="EMBL" id="ALM63950.1"/>
    </source>
</evidence>
<sequence>MNNELMFSSKTDLWSTPNDFFDKLNDEFHFTLDPCSTHENAKCYKHFTKEENGLLQDWGNEVVFCNPPYGRQIKEWIKKSYEESQKDNTTVVMLIPARTDTIYFHEYIYHKAEIRFIKGRLKFGNAKNSAPFPSMVVIFE</sequence>
<dbReference type="InterPro" id="IPR008593">
    <property type="entry name" value="Dam_MeTrfase"/>
</dbReference>
<protein>
    <submittedName>
        <fullName evidence="1">DNA methylase</fullName>
    </submittedName>
</protein>
<dbReference type="Pfam" id="PF05869">
    <property type="entry name" value="Dam"/>
    <property type="match status" value="1"/>
</dbReference>
<keyword evidence="2" id="KW-1185">Reference proteome</keyword>
<organism evidence="1 2">
    <name type="scientific">Lactococcus phage 936 group phage PhiL.18</name>
    <dbReference type="NCBI Taxonomy" id="1636581"/>
    <lineage>
        <taxon>Viruses</taxon>
        <taxon>Duplodnaviria</taxon>
        <taxon>Heunggongvirae</taxon>
        <taxon>Uroviricota</taxon>
        <taxon>Caudoviricetes</taxon>
        <taxon>Skunavirus</taxon>
        <taxon>Skunavirus L18</taxon>
    </lineage>
</organism>
<gene>
    <name evidence="1" type="ORF">PhiL18_03</name>
</gene>
<dbReference type="GO" id="GO:0032259">
    <property type="term" value="P:methylation"/>
    <property type="evidence" value="ECO:0007669"/>
    <property type="project" value="UniProtKB-KW"/>
</dbReference>
<dbReference type="EMBL" id="KP793120">
    <property type="protein sequence ID" value="ALM63950.1"/>
    <property type="molecule type" value="Genomic_DNA"/>
</dbReference>
<dbReference type="GO" id="GO:0009307">
    <property type="term" value="P:DNA restriction-modification system"/>
    <property type="evidence" value="ECO:0007669"/>
    <property type="project" value="InterPro"/>
</dbReference>
<accession>A0A126HBH5</accession>
<reference evidence="1 2" key="1">
    <citation type="journal article" date="2016" name="Sci. Rep.">
        <title>Comparative genomics and functional analysis of the 936 group of lactococcal Siphoviridae phages.</title>
        <authorList>
            <person name="Murphy J."/>
            <person name="Bottacini F."/>
            <person name="Mahony J."/>
            <person name="Kelleher P."/>
            <person name="Neve H."/>
            <person name="Zomer A."/>
            <person name="Nauta A."/>
            <person name="van Sinderen D."/>
        </authorList>
    </citation>
    <scope>NUCLEOTIDE SEQUENCE [LARGE SCALE GENOMIC DNA]</scope>
</reference>
<proteinExistence type="predicted"/>
<dbReference type="PROSITE" id="PS00092">
    <property type="entry name" value="N6_MTASE"/>
    <property type="match status" value="1"/>
</dbReference>
<dbReference type="GO" id="GO:0003677">
    <property type="term" value="F:DNA binding"/>
    <property type="evidence" value="ECO:0007669"/>
    <property type="project" value="InterPro"/>
</dbReference>
<keyword evidence="1" id="KW-0808">Transferase</keyword>
<evidence type="ECO:0000313" key="2">
    <source>
        <dbReference type="Proteomes" id="UP000224091"/>
    </source>
</evidence>
<name>A0A126HBH5_9CAUD</name>